<keyword evidence="18" id="KW-1185">Reference proteome</keyword>
<dbReference type="FunFam" id="3.30.2010.30:FF:000002">
    <property type="entry name" value="Putative aminopeptidase N"/>
    <property type="match status" value="1"/>
</dbReference>
<evidence type="ECO:0000256" key="2">
    <source>
        <dbReference type="ARBA" id="ARBA00001947"/>
    </source>
</evidence>
<dbReference type="Pfam" id="PF17432">
    <property type="entry name" value="DUF3458_C"/>
    <property type="match status" value="1"/>
</dbReference>
<proteinExistence type="inferred from homology"/>
<evidence type="ECO:0000259" key="15">
    <source>
        <dbReference type="Pfam" id="PF17432"/>
    </source>
</evidence>
<dbReference type="InterPro" id="IPR037144">
    <property type="entry name" value="Peptidase_M1_pepN_C_sf"/>
</dbReference>
<dbReference type="GO" id="GO:0016285">
    <property type="term" value="F:alanyl aminopeptidase activity"/>
    <property type="evidence" value="ECO:0007669"/>
    <property type="project" value="UniProtKB-EC"/>
</dbReference>
<dbReference type="Gene3D" id="1.25.50.10">
    <property type="entry name" value="Peptidase M1, alanyl aminopeptidase, C-terminal domain"/>
    <property type="match status" value="1"/>
</dbReference>
<dbReference type="Gene3D" id="2.60.40.1840">
    <property type="match status" value="1"/>
</dbReference>
<dbReference type="GO" id="GO:0006508">
    <property type="term" value="P:proteolysis"/>
    <property type="evidence" value="ECO:0007669"/>
    <property type="project" value="UniProtKB-UniRule"/>
</dbReference>
<evidence type="ECO:0000256" key="4">
    <source>
        <dbReference type="ARBA" id="ARBA00012564"/>
    </source>
</evidence>
<dbReference type="InterPro" id="IPR042097">
    <property type="entry name" value="Aminopeptidase_N-like_N_sf"/>
</dbReference>
<keyword evidence="11" id="KW-0482">Metalloprotease</keyword>
<evidence type="ECO:0000256" key="5">
    <source>
        <dbReference type="ARBA" id="ARBA00015611"/>
    </source>
</evidence>
<sequence>MSLSRGDGFVHLADYRAPAWRVLHAGLVFELDPAATTVESVLSLEPDPARPGQPVTLDGEGLELLAIELDGRALGGDGYAYDGHQLTILDPGRACELRTRVRIHPDANTRLEGLYQSGRLLLTQCEAQGFRRITFMADRPDVMPRWRITLRAARDAFPVLLANGNPVSSRGLGDGRHEAVWENPHPTPAYLFAIAAGELGRVTKTLRTAEGREVELNVWAEPGDVERCRYALGAVDRSLRWDERRFGRGYDLDVFNVVAAQDFTMGAMENKGLNIFNARYILADEATATDADFLAIESVVAHEYLHNWSGNRVTLRDWFQLSLKEGLTVFRDTEFSSDLHSRALKRIEVVRLLRGRQFAEDAGALAHPVRPDRYKEISNFYTLTIYEKGAEIIRVLHTLVGEDTFRAGMDRYFADNDGKAATLEDFLAAHAAASGRDLAQFARWYAQAGTPELAIRADFDAASGDYTLTIDQHTPATPGQPEKQPLLIPLRFALYDADGGEITTPPEADAVVREGMAELTAARHVLRWRGLRGRPLPAFNHGFAAPVKLQVDYSVDELARLARLERDAFNRWDLLQRLATDALLGAAHAEAATQTLSDVLADLLEDTSADPAFVAECLALPDFDTLAEQVDEVDVEALVGRREELLDRLAEDQVERLQSRYEALADVAAGGLDGPEMSARALRNACLSWLTRLDPQAALAEAQFAAANTMTARLAALRCLLHFQAPGAEAALAAFQQQFRHDPLVTDKWIALVATRPHPEALADVEALMASNWWKATNPNRVRALLGSFARSNPLGFHRRDGAGYRLVATQVASLDAINPQVAARLLGAFESWRRWTAPHRGPAREALAALEGKLGSPDGRDLLERLLG</sequence>
<evidence type="ECO:0000256" key="1">
    <source>
        <dbReference type="ARBA" id="ARBA00000098"/>
    </source>
</evidence>
<reference evidence="17 18" key="1">
    <citation type="submission" date="2018-03" db="EMBL/GenBank/DDBJ databases">
        <title>Arenimonas caeni sp. nov., isolated from activated sludge.</title>
        <authorList>
            <person name="Liu H."/>
        </authorList>
    </citation>
    <scope>NUCLEOTIDE SEQUENCE [LARGE SCALE GENOMIC DNA]</scope>
    <source>
        <strain evidence="18">z29</strain>
    </source>
</reference>
<evidence type="ECO:0000259" key="16">
    <source>
        <dbReference type="Pfam" id="PF17900"/>
    </source>
</evidence>
<dbReference type="PANTHER" id="PTHR46322">
    <property type="entry name" value="PUROMYCIN-SENSITIVE AMINOPEPTIDASE"/>
    <property type="match status" value="1"/>
</dbReference>
<dbReference type="InterPro" id="IPR027268">
    <property type="entry name" value="Peptidase_M4/M1_CTD_sf"/>
</dbReference>
<evidence type="ECO:0000256" key="9">
    <source>
        <dbReference type="ARBA" id="ARBA00022801"/>
    </source>
</evidence>
<organism evidence="17 18">
    <name type="scientific">Arenimonas caeni</name>
    <dbReference type="NCBI Taxonomy" id="2058085"/>
    <lineage>
        <taxon>Bacteria</taxon>
        <taxon>Pseudomonadati</taxon>
        <taxon>Pseudomonadota</taxon>
        <taxon>Gammaproteobacteria</taxon>
        <taxon>Lysobacterales</taxon>
        <taxon>Lysobacteraceae</taxon>
        <taxon>Arenimonas</taxon>
    </lineage>
</organism>
<dbReference type="PRINTS" id="PR00756">
    <property type="entry name" value="ALADIPTASE"/>
</dbReference>
<dbReference type="Gene3D" id="3.30.2010.30">
    <property type="match status" value="1"/>
</dbReference>
<evidence type="ECO:0000256" key="7">
    <source>
        <dbReference type="ARBA" id="ARBA00022670"/>
    </source>
</evidence>
<protein>
    <recommendedName>
        <fullName evidence="5 12">Aminopeptidase N</fullName>
        <ecNumber evidence="4 12">3.4.11.2</ecNumber>
    </recommendedName>
</protein>
<evidence type="ECO:0000313" key="17">
    <source>
        <dbReference type="EMBL" id="PRH81721.1"/>
    </source>
</evidence>
<evidence type="ECO:0000259" key="14">
    <source>
        <dbReference type="Pfam" id="PF11940"/>
    </source>
</evidence>
<evidence type="ECO:0000313" key="18">
    <source>
        <dbReference type="Proteomes" id="UP000241736"/>
    </source>
</evidence>
<dbReference type="CDD" id="cd09600">
    <property type="entry name" value="M1_APN"/>
    <property type="match status" value="1"/>
</dbReference>
<evidence type="ECO:0000256" key="12">
    <source>
        <dbReference type="NCBIfam" id="TIGR02414"/>
    </source>
</evidence>
<evidence type="ECO:0000256" key="11">
    <source>
        <dbReference type="ARBA" id="ARBA00023049"/>
    </source>
</evidence>
<dbReference type="InterPro" id="IPR012779">
    <property type="entry name" value="Peptidase_M1_pepN"/>
</dbReference>
<dbReference type="InterPro" id="IPR038438">
    <property type="entry name" value="PepN_Ig-like_sf"/>
</dbReference>
<dbReference type="AlphaFoldDB" id="A0A2P6M6S8"/>
<evidence type="ECO:0000259" key="13">
    <source>
        <dbReference type="Pfam" id="PF01433"/>
    </source>
</evidence>
<name>A0A2P6M6S8_9GAMM</name>
<dbReference type="EMBL" id="PVLF01000018">
    <property type="protein sequence ID" value="PRH81721.1"/>
    <property type="molecule type" value="Genomic_DNA"/>
</dbReference>
<dbReference type="Gene3D" id="1.10.390.10">
    <property type="entry name" value="Neutral Protease Domain 2"/>
    <property type="match status" value="1"/>
</dbReference>
<accession>A0A2P6M6S8</accession>
<dbReference type="InterPro" id="IPR024601">
    <property type="entry name" value="Peptidase_M1_pepN_C"/>
</dbReference>
<comment type="similarity">
    <text evidence="3">Belongs to the peptidase M1 family.</text>
</comment>
<dbReference type="GO" id="GO:0008270">
    <property type="term" value="F:zinc ion binding"/>
    <property type="evidence" value="ECO:0007669"/>
    <property type="project" value="InterPro"/>
</dbReference>
<keyword evidence="8" id="KW-0479">Metal-binding</keyword>
<keyword evidence="7" id="KW-0645">Protease</keyword>
<dbReference type="EC" id="3.4.11.2" evidence="4 12"/>
<dbReference type="RefSeq" id="WP_106991052.1">
    <property type="nucleotide sequence ID" value="NZ_KZ679095.1"/>
</dbReference>
<gene>
    <name evidence="17" type="ORF">C6N40_10870</name>
</gene>
<feature type="domain" description="Peptidase M1 alanyl aminopeptidase C-terminal" evidence="15">
    <location>
        <begin position="556"/>
        <end position="868"/>
    </location>
</feature>
<dbReference type="PANTHER" id="PTHR46322:SF1">
    <property type="entry name" value="PUROMYCIN-SENSITIVE AMINOPEPTIDASE"/>
    <property type="match status" value="1"/>
</dbReference>
<feature type="domain" description="Aminopeptidase N-like N-terminal" evidence="16">
    <location>
        <begin position="106"/>
        <end position="191"/>
    </location>
</feature>
<evidence type="ECO:0000256" key="10">
    <source>
        <dbReference type="ARBA" id="ARBA00022833"/>
    </source>
</evidence>
<dbReference type="GO" id="GO:0008237">
    <property type="term" value="F:metallopeptidase activity"/>
    <property type="evidence" value="ECO:0007669"/>
    <property type="project" value="UniProtKB-UniRule"/>
</dbReference>
<dbReference type="Pfam" id="PF01433">
    <property type="entry name" value="Peptidase_M1"/>
    <property type="match status" value="1"/>
</dbReference>
<dbReference type="SUPFAM" id="SSF55486">
    <property type="entry name" value="Metalloproteases ('zincins'), catalytic domain"/>
    <property type="match status" value="1"/>
</dbReference>
<feature type="domain" description="Peptidase M1 alanyl aminopeptidase Ig-like fold" evidence="14">
    <location>
        <begin position="449"/>
        <end position="551"/>
    </location>
</feature>
<keyword evidence="6 17" id="KW-0031">Aminopeptidase</keyword>
<evidence type="ECO:0000256" key="3">
    <source>
        <dbReference type="ARBA" id="ARBA00010136"/>
    </source>
</evidence>
<dbReference type="SUPFAM" id="SSF63737">
    <property type="entry name" value="Leukotriene A4 hydrolase N-terminal domain"/>
    <property type="match status" value="1"/>
</dbReference>
<dbReference type="Pfam" id="PF17900">
    <property type="entry name" value="Peptidase_M1_N"/>
    <property type="match status" value="1"/>
</dbReference>
<dbReference type="Proteomes" id="UP000241736">
    <property type="component" value="Unassembled WGS sequence"/>
</dbReference>
<dbReference type="OrthoDB" id="100605at2"/>
<comment type="caution">
    <text evidence="17">The sequence shown here is derived from an EMBL/GenBank/DDBJ whole genome shotgun (WGS) entry which is preliminary data.</text>
</comment>
<dbReference type="Pfam" id="PF11940">
    <property type="entry name" value="DUF3458"/>
    <property type="match status" value="1"/>
</dbReference>
<dbReference type="InterPro" id="IPR035414">
    <property type="entry name" value="Peptidase_M1_pepN_Ig-like"/>
</dbReference>
<comment type="catalytic activity">
    <reaction evidence="1">
        <text>Release of an N-terminal amino acid, Xaa-|-Yaa- from a peptide, amide or arylamide. Xaa is preferably Ala, but may be most amino acids including Pro (slow action). When a terminal hydrophobic residue is followed by a prolyl residue, the two may be released as an intact Xaa-Pro dipeptide.</text>
        <dbReference type="EC" id="3.4.11.2"/>
    </reaction>
</comment>
<dbReference type="InterPro" id="IPR001930">
    <property type="entry name" value="Peptidase_M1"/>
</dbReference>
<keyword evidence="9" id="KW-0378">Hydrolase</keyword>
<evidence type="ECO:0000256" key="6">
    <source>
        <dbReference type="ARBA" id="ARBA00022438"/>
    </source>
</evidence>
<dbReference type="InterPro" id="IPR014782">
    <property type="entry name" value="Peptidase_M1_dom"/>
</dbReference>
<evidence type="ECO:0000256" key="8">
    <source>
        <dbReference type="ARBA" id="ARBA00022723"/>
    </source>
</evidence>
<feature type="domain" description="Peptidase M1 membrane alanine aminopeptidase" evidence="13">
    <location>
        <begin position="230"/>
        <end position="443"/>
    </location>
</feature>
<comment type="cofactor">
    <cofactor evidence="2">
        <name>Zn(2+)</name>
        <dbReference type="ChEBI" id="CHEBI:29105"/>
    </cofactor>
</comment>
<dbReference type="NCBIfam" id="TIGR02414">
    <property type="entry name" value="pepN_proteo"/>
    <property type="match status" value="1"/>
</dbReference>
<dbReference type="Gene3D" id="2.60.40.1730">
    <property type="entry name" value="tricorn interacting facor f3 domain"/>
    <property type="match status" value="1"/>
</dbReference>
<keyword evidence="10" id="KW-0862">Zinc</keyword>
<dbReference type="InterPro" id="IPR045357">
    <property type="entry name" value="Aminopeptidase_N-like_N"/>
</dbReference>